<keyword evidence="7 14" id="KW-0560">Oxidoreductase</keyword>
<evidence type="ECO:0000313" key="18">
    <source>
        <dbReference type="Proteomes" id="UP000038204"/>
    </source>
</evidence>
<dbReference type="PANTHER" id="PTHR43612">
    <property type="entry name" value="TRIFUNCTIONAL ENZYME SUBUNIT ALPHA"/>
    <property type="match status" value="1"/>
</dbReference>
<feature type="domain" description="3-hydroxyacyl-CoA dehydrogenase C-terminal" evidence="15">
    <location>
        <begin position="526"/>
        <end position="619"/>
    </location>
</feature>
<feature type="domain" description="3-hydroxyacyl-CoA dehydrogenase NAD binding" evidence="16">
    <location>
        <begin position="345"/>
        <end position="523"/>
    </location>
</feature>
<dbReference type="UniPathway" id="UPA00659"/>
<dbReference type="EC" id="4.2.1.17" evidence="14"/>
<evidence type="ECO:0000256" key="6">
    <source>
        <dbReference type="ARBA" id="ARBA00022963"/>
    </source>
</evidence>
<comment type="catalytic activity">
    <reaction evidence="13 14">
        <text>a (3S)-3-hydroxyacyl-CoA + NAD(+) = a 3-oxoacyl-CoA + NADH + H(+)</text>
        <dbReference type="Rhea" id="RHEA:22432"/>
        <dbReference type="ChEBI" id="CHEBI:15378"/>
        <dbReference type="ChEBI" id="CHEBI:57318"/>
        <dbReference type="ChEBI" id="CHEBI:57540"/>
        <dbReference type="ChEBI" id="CHEBI:57945"/>
        <dbReference type="ChEBI" id="CHEBI:90726"/>
        <dbReference type="EC" id="1.1.1.35"/>
    </reaction>
</comment>
<proteinExistence type="inferred from homology"/>
<dbReference type="FunFam" id="3.40.50.720:FF:000009">
    <property type="entry name" value="Fatty oxidation complex, alpha subunit"/>
    <property type="match status" value="1"/>
</dbReference>
<dbReference type="Pfam" id="PF00725">
    <property type="entry name" value="3HCDH"/>
    <property type="match status" value="2"/>
</dbReference>
<dbReference type="RefSeq" id="WP_025384354.1">
    <property type="nucleotide sequence ID" value="NZ_CABIHS010000246.1"/>
</dbReference>
<comment type="function">
    <text evidence="14">Catalyzes the formation of a hydroxyacyl-CoA by addition of water on enoyl-CoA. Also exhibits 3-hydroxyacyl-CoA epimerase and 3-hydroxyacyl-CoA dehydrogenase activities.</text>
</comment>
<evidence type="ECO:0000256" key="11">
    <source>
        <dbReference type="ARBA" id="ARBA00023239"/>
    </source>
</evidence>
<dbReference type="Gene3D" id="1.10.1040.50">
    <property type="match status" value="1"/>
</dbReference>
<dbReference type="SUPFAM" id="SSF48179">
    <property type="entry name" value="6-phosphogluconate dehydrogenase C-terminal domain-like"/>
    <property type="match status" value="2"/>
</dbReference>
<dbReference type="GO" id="GO:0006635">
    <property type="term" value="P:fatty acid beta-oxidation"/>
    <property type="evidence" value="ECO:0007669"/>
    <property type="project" value="UniProtKB-UniRule"/>
</dbReference>
<name>A0A0T9Q324_9GAMM</name>
<dbReference type="GO" id="GO:0016509">
    <property type="term" value="F:long-chain (3S)-3-hydroxyacyl-CoA dehydrogenase (NAD+) activity"/>
    <property type="evidence" value="ECO:0007669"/>
    <property type="project" value="TreeGrafter"/>
</dbReference>
<protein>
    <recommendedName>
        <fullName evidence="14">Fatty acid oxidation complex subunit alpha</fullName>
    </recommendedName>
    <domain>
        <recommendedName>
            <fullName evidence="14">Enoyl-CoA hydratase/3-hydroxybutyryl-CoA epimerase</fullName>
            <ecNumber evidence="14">4.2.1.17</ecNumber>
            <ecNumber evidence="14">5.1.2.3</ecNumber>
        </recommendedName>
    </domain>
    <domain>
        <recommendedName>
            <fullName evidence="14">3-hydroxyacyl-CoA dehydrogenase</fullName>
            <ecNumber evidence="14">1.1.1.35</ecNumber>
        </recommendedName>
    </domain>
</protein>
<dbReference type="GO" id="GO:0070403">
    <property type="term" value="F:NAD+ binding"/>
    <property type="evidence" value="ECO:0007669"/>
    <property type="project" value="InterPro"/>
</dbReference>
<keyword evidence="4 14" id="KW-0963">Cytoplasm</keyword>
<dbReference type="GO" id="GO:0005737">
    <property type="term" value="C:cytoplasm"/>
    <property type="evidence" value="ECO:0007669"/>
    <property type="project" value="UniProtKB-SubCell"/>
</dbReference>
<feature type="site" description="Important for catalytic activity" evidence="14">
    <location>
        <position position="152"/>
    </location>
</feature>
<comment type="similarity">
    <text evidence="3 14">In the N-terminal section; belongs to the enoyl-CoA hydratase/isomerase family.</text>
</comment>
<gene>
    <name evidence="14 17" type="primary">fadJ</name>
    <name evidence="17" type="ORF">ERS008667_01888</name>
</gene>
<dbReference type="GO" id="GO:0008692">
    <property type="term" value="F:3-hydroxybutyryl-CoA epimerase activity"/>
    <property type="evidence" value="ECO:0007669"/>
    <property type="project" value="UniProtKB-UniRule"/>
</dbReference>
<dbReference type="PANTHER" id="PTHR43612:SF3">
    <property type="entry name" value="TRIFUNCTIONAL ENZYME SUBUNIT ALPHA, MITOCHONDRIAL"/>
    <property type="match status" value="1"/>
</dbReference>
<dbReference type="AlphaFoldDB" id="A0A0T9Q324"/>
<dbReference type="InterPro" id="IPR008927">
    <property type="entry name" value="6-PGluconate_DH-like_C_sf"/>
</dbReference>
<sequence>MRKENIVTRENTAISENAVSEHTVNNGVGTSATNSATHPAFTLNVRPDNIGIITIDVVGDKVNTLKAEFADQIATILQQAHALPKLQGLIIISGKPDSFIAGADITMIAACRTAHDARVLAQKGQSILAQIAAFPVPVVAAIHGACLGGGLELALACHSRICSLDDKTVLGLPEVQLGLLPGSGGTQRLPRLVGVSKALDMILTGKQIRPRQALKMGLVDDAVPRDILLDAAIQRVKAGWLNRRALPWQERLLSGPLGKALLFRIVRKKTLAKTRGHYPAAERIIDVVRKGLDQGGPSGYEAEARAFGELVMSPQSAALRSLFFATTSLKKEAGGAATARAIHRVGVLGGGLMGGGIANVTATRAGLPVRIKDISPQGINQALKYTWDALGKRVRSKRMRPTEQQRQMMLISGSTDYRGFERVDIVVEAVFEDLSLKQQMVADIERFGAAHTIFASNTSSLPISQIAALAQRPEQVIGLHYFSPVDKMPLVEVIPHEKTSEETIATTVALARKQGKTAIVVADRAGFYVNRILAPYINEAARCLLDGEPIESVDNALVDFGFPVGPMMLLDEVGIDVATKIMPILVEQLGPRFAAPPSFDVILKDGRKGRKNGRGFYLYSHSTLYSNSTKNLSPTKNGDSPAKRNGFKWRKNKVKQVDSSIYTLLGVTPKAHLGAGVITQRCTMLMLNEAVRCLDEAIIRNPRDGDIGAVFGIGFPPFLGGPFRYLDSLGADKVVQALRLLVQQYGERFEPCQRLVTMAEQQQQFYPVDANIDEVTDVAS</sequence>
<dbReference type="Proteomes" id="UP000038204">
    <property type="component" value="Unassembled WGS sequence"/>
</dbReference>
<feature type="domain" description="3-hydroxyacyl-CoA dehydrogenase C-terminal" evidence="15">
    <location>
        <begin position="676"/>
        <end position="762"/>
    </location>
</feature>
<dbReference type="GO" id="GO:0018812">
    <property type="term" value="F:3-hydroxyacyl-CoA dehydratase activity"/>
    <property type="evidence" value="ECO:0007669"/>
    <property type="project" value="RHEA"/>
</dbReference>
<keyword evidence="11 14" id="KW-0456">Lyase</keyword>
<keyword evidence="10 14" id="KW-0413">Isomerase</keyword>
<keyword evidence="8 14" id="KW-0520">NAD</keyword>
<dbReference type="EMBL" id="CQBK01000012">
    <property type="protein sequence ID" value="CNH92322.1"/>
    <property type="molecule type" value="Genomic_DNA"/>
</dbReference>
<dbReference type="FunFam" id="1.10.1040.50:FF:000003">
    <property type="entry name" value="Fatty acid oxidation complex subunit alpha"/>
    <property type="match status" value="1"/>
</dbReference>
<comment type="catalytic activity">
    <reaction evidence="14">
        <text>a (3S)-3-hydroxyacyl-CoA = a (2E)-enoyl-CoA + H2O</text>
        <dbReference type="Rhea" id="RHEA:16105"/>
        <dbReference type="ChEBI" id="CHEBI:15377"/>
        <dbReference type="ChEBI" id="CHEBI:57318"/>
        <dbReference type="ChEBI" id="CHEBI:58856"/>
        <dbReference type="EC" id="4.2.1.17"/>
    </reaction>
</comment>
<comment type="similarity">
    <text evidence="2 14">In the central section; belongs to the 3-hydroxyacyl-CoA dehydrogenase family.</text>
</comment>
<dbReference type="Pfam" id="PF02737">
    <property type="entry name" value="3HCDH_N"/>
    <property type="match status" value="1"/>
</dbReference>
<keyword evidence="12 14" id="KW-0511">Multifunctional enzyme</keyword>
<evidence type="ECO:0000256" key="10">
    <source>
        <dbReference type="ARBA" id="ARBA00023235"/>
    </source>
</evidence>
<dbReference type="CDD" id="cd06558">
    <property type="entry name" value="crotonase-like"/>
    <property type="match status" value="1"/>
</dbReference>
<comment type="catalytic activity">
    <reaction evidence="14">
        <text>a 4-saturated-(3S)-3-hydroxyacyl-CoA = a (3E)-enoyl-CoA + H2O</text>
        <dbReference type="Rhea" id="RHEA:20724"/>
        <dbReference type="ChEBI" id="CHEBI:15377"/>
        <dbReference type="ChEBI" id="CHEBI:58521"/>
        <dbReference type="ChEBI" id="CHEBI:137480"/>
        <dbReference type="EC" id="4.2.1.17"/>
    </reaction>
</comment>
<dbReference type="Gene3D" id="3.90.226.10">
    <property type="entry name" value="2-enoyl-CoA Hydratase, Chain A, domain 1"/>
    <property type="match status" value="1"/>
</dbReference>
<dbReference type="SUPFAM" id="SSF51735">
    <property type="entry name" value="NAD(P)-binding Rossmann-fold domains"/>
    <property type="match status" value="1"/>
</dbReference>
<evidence type="ECO:0000256" key="9">
    <source>
        <dbReference type="ARBA" id="ARBA00023098"/>
    </source>
</evidence>
<dbReference type="InterPro" id="IPR006176">
    <property type="entry name" value="3-OHacyl-CoA_DH_NAD-bd"/>
</dbReference>
<dbReference type="Gene3D" id="3.40.50.720">
    <property type="entry name" value="NAD(P)-binding Rossmann-like Domain"/>
    <property type="match status" value="1"/>
</dbReference>
<evidence type="ECO:0000256" key="4">
    <source>
        <dbReference type="ARBA" id="ARBA00022490"/>
    </source>
</evidence>
<comment type="catalytic activity">
    <reaction evidence="14">
        <text>(3S)-3-hydroxybutanoyl-CoA = (3R)-3-hydroxybutanoyl-CoA</text>
        <dbReference type="Rhea" id="RHEA:21760"/>
        <dbReference type="ChEBI" id="CHEBI:57315"/>
        <dbReference type="ChEBI" id="CHEBI:57316"/>
        <dbReference type="EC" id="5.1.2.3"/>
    </reaction>
</comment>
<comment type="subunit">
    <text evidence="14">Heterotetramer of two alpha chains (FadJ) and two beta chains (FadI).</text>
</comment>
<evidence type="ECO:0000259" key="16">
    <source>
        <dbReference type="Pfam" id="PF02737"/>
    </source>
</evidence>
<dbReference type="InterPro" id="IPR050136">
    <property type="entry name" value="FA_oxidation_alpha_subunit"/>
</dbReference>
<dbReference type="InterPro" id="IPR036291">
    <property type="entry name" value="NAD(P)-bd_dom_sf"/>
</dbReference>
<dbReference type="EC" id="1.1.1.35" evidence="14"/>
<evidence type="ECO:0000256" key="2">
    <source>
        <dbReference type="ARBA" id="ARBA00007005"/>
    </source>
</evidence>
<feature type="site" description="Important for catalytic activity" evidence="14">
    <location>
        <position position="174"/>
    </location>
</feature>
<dbReference type="InterPro" id="IPR006180">
    <property type="entry name" value="3-OHacyl-CoA_DH_CS"/>
</dbReference>
<evidence type="ECO:0000256" key="12">
    <source>
        <dbReference type="ARBA" id="ARBA00023268"/>
    </source>
</evidence>
<reference evidence="17 18" key="1">
    <citation type="submission" date="2015-03" db="EMBL/GenBank/DDBJ databases">
        <authorList>
            <person name="Murphy D."/>
        </authorList>
    </citation>
    <scope>NUCLEOTIDE SEQUENCE [LARGE SCALE GENOMIC DNA]</scope>
    <source>
        <strain evidence="17 18">Y233</strain>
    </source>
</reference>
<dbReference type="NCBIfam" id="NF008363">
    <property type="entry name" value="PRK11154.1"/>
    <property type="match status" value="1"/>
</dbReference>
<dbReference type="PROSITE" id="PS00067">
    <property type="entry name" value="3HCDH"/>
    <property type="match status" value="1"/>
</dbReference>
<evidence type="ECO:0000256" key="5">
    <source>
        <dbReference type="ARBA" id="ARBA00022832"/>
    </source>
</evidence>
<evidence type="ECO:0000256" key="1">
    <source>
        <dbReference type="ARBA" id="ARBA00005005"/>
    </source>
</evidence>
<dbReference type="FunFam" id="3.90.226.10:FF:000011">
    <property type="entry name" value="Fatty acid oxidation complex subunit alpha"/>
    <property type="match status" value="1"/>
</dbReference>
<evidence type="ECO:0000313" key="17">
    <source>
        <dbReference type="EMBL" id="CNH92322.1"/>
    </source>
</evidence>
<dbReference type="NCBIfam" id="TIGR02440">
    <property type="entry name" value="FadJ"/>
    <property type="match status" value="1"/>
</dbReference>
<feature type="region of interest" description="3-hydroxyacyl-CoA dehydrogenase" evidence="14">
    <location>
        <begin position="340"/>
        <end position="780"/>
    </location>
</feature>
<dbReference type="GeneID" id="96666135"/>
<feature type="region of interest" description="Enoyl-CoA hydratase" evidence="14">
    <location>
        <begin position="1"/>
        <end position="224"/>
    </location>
</feature>
<keyword evidence="5 14" id="KW-0276">Fatty acid metabolism</keyword>
<dbReference type="InterPro" id="IPR001753">
    <property type="entry name" value="Enoyl-CoA_hydra/iso"/>
</dbReference>
<dbReference type="SUPFAM" id="SSF52096">
    <property type="entry name" value="ClpP/crotonase"/>
    <property type="match status" value="1"/>
</dbReference>
<evidence type="ECO:0000256" key="8">
    <source>
        <dbReference type="ARBA" id="ARBA00023027"/>
    </source>
</evidence>
<dbReference type="Pfam" id="PF00378">
    <property type="entry name" value="ECH_1"/>
    <property type="match status" value="1"/>
</dbReference>
<accession>A0A0T9Q324</accession>
<comment type="subcellular location">
    <subcellularLocation>
        <location evidence="14">Cytoplasm</location>
    </subcellularLocation>
</comment>
<dbReference type="InterPro" id="IPR029045">
    <property type="entry name" value="ClpP/crotonase-like_dom_sf"/>
</dbReference>
<dbReference type="EC" id="5.1.2.3" evidence="14"/>
<dbReference type="HAMAP" id="MF_01617">
    <property type="entry name" value="FadJ"/>
    <property type="match status" value="1"/>
</dbReference>
<keyword evidence="6 14" id="KW-0442">Lipid degradation</keyword>
<dbReference type="InterPro" id="IPR012802">
    <property type="entry name" value="FadJ"/>
</dbReference>
<keyword evidence="9 14" id="KW-0443">Lipid metabolism</keyword>
<evidence type="ECO:0000259" key="15">
    <source>
        <dbReference type="Pfam" id="PF00725"/>
    </source>
</evidence>
<comment type="pathway">
    <text evidence="1 14">Lipid metabolism; fatty acid beta-oxidation.</text>
</comment>
<organism evidence="17 18">
    <name type="scientific">Yersinia similis</name>
    <dbReference type="NCBI Taxonomy" id="367190"/>
    <lineage>
        <taxon>Bacteria</taxon>
        <taxon>Pseudomonadati</taxon>
        <taxon>Pseudomonadota</taxon>
        <taxon>Gammaproteobacteria</taxon>
        <taxon>Enterobacterales</taxon>
        <taxon>Yersiniaceae</taxon>
        <taxon>Yersinia</taxon>
    </lineage>
</organism>
<evidence type="ECO:0000256" key="14">
    <source>
        <dbReference type="HAMAP-Rule" id="MF_01617"/>
    </source>
</evidence>
<evidence type="ECO:0000256" key="7">
    <source>
        <dbReference type="ARBA" id="ARBA00023002"/>
    </source>
</evidence>
<evidence type="ECO:0000256" key="3">
    <source>
        <dbReference type="ARBA" id="ARBA00008750"/>
    </source>
</evidence>
<evidence type="ECO:0000256" key="13">
    <source>
        <dbReference type="ARBA" id="ARBA00049556"/>
    </source>
</evidence>
<dbReference type="InterPro" id="IPR006108">
    <property type="entry name" value="3HC_DH_C"/>
</dbReference>